<dbReference type="RefSeq" id="WP_179445978.1">
    <property type="nucleotide sequence ID" value="NZ_JACBZS010000001.1"/>
</dbReference>
<protein>
    <recommendedName>
        <fullName evidence="3">DUF2993 domain-containing protein</fullName>
    </recommendedName>
</protein>
<comment type="caution">
    <text evidence="1">The sequence shown here is derived from an EMBL/GenBank/DDBJ whole genome shotgun (WGS) entry which is preliminary data.</text>
</comment>
<proteinExistence type="predicted"/>
<organism evidence="1 2">
    <name type="scientific">Naumannella cuiyingiana</name>
    <dbReference type="NCBI Taxonomy" id="1347891"/>
    <lineage>
        <taxon>Bacteria</taxon>
        <taxon>Bacillati</taxon>
        <taxon>Actinomycetota</taxon>
        <taxon>Actinomycetes</taxon>
        <taxon>Propionibacteriales</taxon>
        <taxon>Propionibacteriaceae</taxon>
        <taxon>Naumannella</taxon>
    </lineage>
</organism>
<name>A0A7Z0DAY3_9ACTN</name>
<reference evidence="1 2" key="1">
    <citation type="submission" date="2020-07" db="EMBL/GenBank/DDBJ databases">
        <title>Sequencing the genomes of 1000 actinobacteria strains.</title>
        <authorList>
            <person name="Klenk H.-P."/>
        </authorList>
    </citation>
    <scope>NUCLEOTIDE SEQUENCE [LARGE SCALE GENOMIC DNA]</scope>
    <source>
        <strain evidence="1 2">DSM 103164</strain>
    </source>
</reference>
<gene>
    <name evidence="1" type="ORF">GGQ54_002814</name>
</gene>
<dbReference type="EMBL" id="JACBZS010000001">
    <property type="protein sequence ID" value="NYI72254.1"/>
    <property type="molecule type" value="Genomic_DNA"/>
</dbReference>
<evidence type="ECO:0000313" key="2">
    <source>
        <dbReference type="Proteomes" id="UP000527616"/>
    </source>
</evidence>
<sequence>MRRALAVVVSLLVIAGLLVGADRGAVWLVERQQAEQIAADFRVTPPPRVSFAGVPFLTQLAAGRFERVDVSAAEFTVPDGERTLTLRRVELALTDVRGIEAPVVSRLDGSGTLDWAGVGALVGQPVSYAEPGRIRVDYRAEVFGASVTARVTGTPQLDVATQRLTLADPAVAVADYELPSGVARQLIERLAGPIPLQLPMGLRAERLQAGPDGLAVVVSGTDVPLTPPA</sequence>
<accession>A0A7Z0DAY3</accession>
<dbReference type="AlphaFoldDB" id="A0A7Z0DAY3"/>
<keyword evidence="2" id="KW-1185">Reference proteome</keyword>
<evidence type="ECO:0000313" key="1">
    <source>
        <dbReference type="EMBL" id="NYI72254.1"/>
    </source>
</evidence>
<dbReference type="InterPro" id="IPR021373">
    <property type="entry name" value="DUF2993"/>
</dbReference>
<evidence type="ECO:0008006" key="3">
    <source>
        <dbReference type="Google" id="ProtNLM"/>
    </source>
</evidence>
<dbReference type="Pfam" id="PF11209">
    <property type="entry name" value="LmeA"/>
    <property type="match status" value="1"/>
</dbReference>
<dbReference type="Proteomes" id="UP000527616">
    <property type="component" value="Unassembled WGS sequence"/>
</dbReference>